<dbReference type="GO" id="GO:0010468">
    <property type="term" value="P:regulation of gene expression"/>
    <property type="evidence" value="ECO:0007669"/>
    <property type="project" value="TreeGrafter"/>
</dbReference>
<keyword evidence="11" id="KW-0863">Zinc-finger</keyword>
<evidence type="ECO:0000256" key="8">
    <source>
        <dbReference type="ARBA" id="ARBA00022490"/>
    </source>
</evidence>
<proteinExistence type="inferred from homology"/>
<feature type="region of interest" description="Disordered" evidence="19">
    <location>
        <begin position="158"/>
        <end position="186"/>
    </location>
</feature>
<evidence type="ECO:0000313" key="21">
    <source>
        <dbReference type="Ensembl" id="ENSSFAP00005019147.1"/>
    </source>
</evidence>
<evidence type="ECO:0000256" key="18">
    <source>
        <dbReference type="ARBA" id="ARBA00045669"/>
    </source>
</evidence>
<evidence type="ECO:0000256" key="3">
    <source>
        <dbReference type="ARBA" id="ARBA00004496"/>
    </source>
</evidence>
<dbReference type="InterPro" id="IPR050688">
    <property type="entry name" value="Zinc_finger/UBP_domain"/>
</dbReference>
<comment type="similarity">
    <text evidence="4">Belongs to the peptidase C78 family. ZUFSP subfamily.</text>
</comment>
<feature type="compositionally biased region" description="Low complexity" evidence="19">
    <location>
        <begin position="165"/>
        <end position="179"/>
    </location>
</feature>
<evidence type="ECO:0000256" key="12">
    <source>
        <dbReference type="ARBA" id="ARBA00022801"/>
    </source>
</evidence>
<evidence type="ECO:0000259" key="20">
    <source>
        <dbReference type="PROSITE" id="PS00028"/>
    </source>
</evidence>
<dbReference type="SMART" id="SM00355">
    <property type="entry name" value="ZnF_C2H2"/>
    <property type="match status" value="3"/>
</dbReference>
<dbReference type="OrthoDB" id="288987at2759"/>
<dbReference type="InterPro" id="IPR013087">
    <property type="entry name" value="Znf_C2H2_type"/>
</dbReference>
<evidence type="ECO:0000256" key="14">
    <source>
        <dbReference type="ARBA" id="ARBA00022990"/>
    </source>
</evidence>
<evidence type="ECO:0000256" key="4">
    <source>
        <dbReference type="ARBA" id="ARBA00010469"/>
    </source>
</evidence>
<reference evidence="21" key="2">
    <citation type="submission" date="2025-08" db="UniProtKB">
        <authorList>
            <consortium name="Ensembl"/>
        </authorList>
    </citation>
    <scope>IDENTIFICATION</scope>
</reference>
<accession>A0A672GLK6</accession>
<keyword evidence="8" id="KW-0963">Cytoplasm</keyword>
<evidence type="ECO:0000256" key="6">
    <source>
        <dbReference type="ARBA" id="ARBA00012759"/>
    </source>
</evidence>
<evidence type="ECO:0000313" key="22">
    <source>
        <dbReference type="Proteomes" id="UP000472267"/>
    </source>
</evidence>
<keyword evidence="15" id="KW-0539">Nucleus</keyword>
<dbReference type="GO" id="GO:0008270">
    <property type="term" value="F:zinc ion binding"/>
    <property type="evidence" value="ECO:0007669"/>
    <property type="project" value="UniProtKB-KW"/>
</dbReference>
<comment type="subunit">
    <text evidence="5">Interacts with RPA1 and RPA2.</text>
</comment>
<reference evidence="21" key="3">
    <citation type="submission" date="2025-09" db="UniProtKB">
        <authorList>
            <consortium name="Ensembl"/>
        </authorList>
    </citation>
    <scope>IDENTIFICATION</scope>
</reference>
<evidence type="ECO:0000256" key="19">
    <source>
        <dbReference type="SAM" id="MobiDB-lite"/>
    </source>
</evidence>
<evidence type="ECO:0000256" key="16">
    <source>
        <dbReference type="ARBA" id="ARBA00029662"/>
    </source>
</evidence>
<comment type="function">
    <text evidence="18">Deubiquitinase with endodeubiquitinase activity that specifically interacts with and cleaves 'Lys-63'-linked long polyubiquitin chains. Shows only weak activity against 'Lys-11' and 'Lys-48'-linked chains. Plays an important role in genome stability pathways, functioning to prevent spontaneous DNA damage and also promote cellular survival in response to exogenous DNA damage. Modulates the ubiquitination status of replication protein A (RPA) complex proteins in response to replication stress.</text>
</comment>
<evidence type="ECO:0000256" key="15">
    <source>
        <dbReference type="ARBA" id="ARBA00023242"/>
    </source>
</evidence>
<dbReference type="PANTHER" id="PTHR24403">
    <property type="entry name" value="ZINC FINGER PROTEIN"/>
    <property type="match status" value="1"/>
</dbReference>
<evidence type="ECO:0000256" key="7">
    <source>
        <dbReference type="ARBA" id="ARBA00021993"/>
    </source>
</evidence>
<dbReference type="Pfam" id="PF07910">
    <property type="entry name" value="Peptidase_C78"/>
    <property type="match status" value="1"/>
</dbReference>
<keyword evidence="12" id="KW-0378">Hydrolase</keyword>
<keyword evidence="10" id="KW-0677">Repeat</keyword>
<comment type="catalytic activity">
    <reaction evidence="1">
        <text>Thiol-dependent hydrolysis of ester, thioester, amide, peptide and isopeptide bonds formed by the C-terminal Gly of ubiquitin (a 76-residue protein attached to proteins as an intracellular targeting signal).</text>
        <dbReference type="EC" id="3.4.19.12"/>
    </reaction>
</comment>
<gene>
    <name evidence="21" type="primary">zufsp</name>
</gene>
<dbReference type="InterPro" id="IPR012462">
    <property type="entry name" value="UFSP1/2_DUB_cat"/>
</dbReference>
<dbReference type="AlphaFoldDB" id="A0A672GLK6"/>
<organism evidence="21 22">
    <name type="scientific">Salarias fasciatus</name>
    <name type="common">Jewelled blenny</name>
    <name type="synonym">Blennius fasciatus</name>
    <dbReference type="NCBI Taxonomy" id="181472"/>
    <lineage>
        <taxon>Eukaryota</taxon>
        <taxon>Metazoa</taxon>
        <taxon>Chordata</taxon>
        <taxon>Craniata</taxon>
        <taxon>Vertebrata</taxon>
        <taxon>Euteleostomi</taxon>
        <taxon>Actinopterygii</taxon>
        <taxon>Neopterygii</taxon>
        <taxon>Teleostei</taxon>
        <taxon>Neoteleostei</taxon>
        <taxon>Acanthomorphata</taxon>
        <taxon>Ovalentaria</taxon>
        <taxon>Blenniimorphae</taxon>
        <taxon>Blenniiformes</taxon>
        <taxon>Blennioidei</taxon>
        <taxon>Blenniidae</taxon>
        <taxon>Salariinae</taxon>
        <taxon>Salarias</taxon>
    </lineage>
</organism>
<dbReference type="Proteomes" id="UP000472267">
    <property type="component" value="Chromosome 11"/>
</dbReference>
<dbReference type="EC" id="3.4.19.12" evidence="6"/>
<keyword evidence="14" id="KW-0007">Acetylation</keyword>
<keyword evidence="13" id="KW-0862">Zinc</keyword>
<protein>
    <recommendedName>
        <fullName evidence="7">Zinc finger-containing ubiquitin peptidase 1</fullName>
        <ecNumber evidence="6">3.4.19.12</ecNumber>
    </recommendedName>
    <alternativeName>
        <fullName evidence="17">Lys-63-specific deubiquitinase ZUFSP</fullName>
    </alternativeName>
    <alternativeName>
        <fullName evidence="16">Zinc finger with UFM1-specific peptidase domain protein</fullName>
    </alternativeName>
</protein>
<feature type="domain" description="C2H2-type" evidence="20">
    <location>
        <begin position="4"/>
        <end position="25"/>
    </location>
</feature>
<dbReference type="Gene3D" id="3.90.70.130">
    <property type="match status" value="1"/>
</dbReference>
<dbReference type="OMA" id="HHTGYNE"/>
<feature type="compositionally biased region" description="Basic and acidic residues" evidence="19">
    <location>
        <begin position="55"/>
        <end position="64"/>
    </location>
</feature>
<dbReference type="GO" id="GO:0005737">
    <property type="term" value="C:cytoplasm"/>
    <property type="evidence" value="ECO:0007669"/>
    <property type="project" value="UniProtKB-SubCell"/>
</dbReference>
<evidence type="ECO:0000256" key="11">
    <source>
        <dbReference type="ARBA" id="ARBA00022771"/>
    </source>
</evidence>
<keyword evidence="22" id="KW-1185">Reference proteome</keyword>
<dbReference type="FunFam" id="3.90.70.130:FF:000002">
    <property type="entry name" value="Zinc finger containing ubiquitin peptidase 1"/>
    <property type="match status" value="1"/>
</dbReference>
<evidence type="ECO:0000256" key="13">
    <source>
        <dbReference type="ARBA" id="ARBA00022833"/>
    </source>
</evidence>
<feature type="domain" description="C2H2-type" evidence="20">
    <location>
        <begin position="114"/>
        <end position="134"/>
    </location>
</feature>
<feature type="compositionally biased region" description="Basic and acidic residues" evidence="19">
    <location>
        <begin position="84"/>
        <end position="106"/>
    </location>
</feature>
<comment type="subcellular location">
    <subcellularLocation>
        <location evidence="3">Cytoplasm</location>
    </subcellularLocation>
    <subcellularLocation>
        <location evidence="2">Nucleus</location>
    </subcellularLocation>
</comment>
<evidence type="ECO:0000256" key="10">
    <source>
        <dbReference type="ARBA" id="ARBA00022737"/>
    </source>
</evidence>
<name>A0A672GLK6_SALFA</name>
<evidence type="ECO:0000256" key="5">
    <source>
        <dbReference type="ARBA" id="ARBA00011274"/>
    </source>
</evidence>
<dbReference type="PANTHER" id="PTHR24403:SF67">
    <property type="entry name" value="FI01116P-RELATED"/>
    <property type="match status" value="1"/>
</dbReference>
<reference evidence="21" key="1">
    <citation type="submission" date="2019-06" db="EMBL/GenBank/DDBJ databases">
        <authorList>
            <consortium name="Wellcome Sanger Institute Data Sharing"/>
        </authorList>
    </citation>
    <scope>NUCLEOTIDE SEQUENCE [LARGE SCALE GENOMIC DNA]</scope>
</reference>
<evidence type="ECO:0000256" key="2">
    <source>
        <dbReference type="ARBA" id="ARBA00004123"/>
    </source>
</evidence>
<dbReference type="GO" id="GO:0004843">
    <property type="term" value="F:cysteine-type deubiquitinase activity"/>
    <property type="evidence" value="ECO:0007669"/>
    <property type="project" value="UniProtKB-EC"/>
</dbReference>
<dbReference type="GO" id="GO:0005634">
    <property type="term" value="C:nucleus"/>
    <property type="evidence" value="ECO:0007669"/>
    <property type="project" value="UniProtKB-SubCell"/>
</dbReference>
<feature type="region of interest" description="Disordered" evidence="19">
    <location>
        <begin position="52"/>
        <end position="106"/>
    </location>
</feature>
<dbReference type="PROSITE" id="PS00028">
    <property type="entry name" value="ZINC_FINGER_C2H2_1"/>
    <property type="match status" value="2"/>
</dbReference>
<evidence type="ECO:0000256" key="1">
    <source>
        <dbReference type="ARBA" id="ARBA00000707"/>
    </source>
</evidence>
<evidence type="ECO:0000256" key="9">
    <source>
        <dbReference type="ARBA" id="ARBA00022723"/>
    </source>
</evidence>
<dbReference type="FunCoup" id="A0A672GLK6">
    <property type="interactions" value="784"/>
</dbReference>
<sequence>MLVCDICGEEVLLEDDMKTHVLLSHVEDRLQCPLCSLSGVSYDQLGFHIAAAHPEPPRRAESSSRPDTAGDAGRPSAVQAASRAAEKAWRRGDETCGGTRSEHSSADRGREFECPVCWTVCRDGCSLQEHVELHFQNEAAPSCAESCSSDRRLALQLQRREESQQEQQEFTELQRQFGVDGSGGGGYRRQMERTLESAVDRGLLSPAEFHCRRADMMESLSSGVDDGTTRSQGVVGALQDYYRTEGPDCVRVWLSVDTDHYSSSAGDRGWGCGYRNFQMLLSALHRTEAYASVLPEKLVPSIPRLQRMIEEAWKEGLDPQGASHFDQRLQGTASWIGATEIYVLLTSLRISARIIDFHQPTGPGGTHPALFEWVKQYFIQPCRSSRLQPRLIQTSLPPLYLQHQGHSRSVVGLEQRRDGTLCLLLLDPGCSPLDIRKLWSRDAVSAAVRRLRKYPTNLKHKQYQVVALQGQLTTEEKQISISNSRTLHAERIP</sequence>
<evidence type="ECO:0000256" key="17">
    <source>
        <dbReference type="ARBA" id="ARBA00031481"/>
    </source>
</evidence>
<keyword evidence="9" id="KW-0479">Metal-binding</keyword>
<dbReference type="InParanoid" id="A0A672GLK6"/>
<dbReference type="Ensembl" id="ENSSFAT00005019922.1">
    <property type="protein sequence ID" value="ENSSFAP00005019147.1"/>
    <property type="gene ID" value="ENSSFAG00005010035.1"/>
</dbReference>